<dbReference type="InterPro" id="IPR013154">
    <property type="entry name" value="ADH-like_N"/>
</dbReference>
<dbReference type="Proteomes" id="UP000503336">
    <property type="component" value="Chromosome"/>
</dbReference>
<sequence length="391" mass="42002">MAGHPATISSGSVEANSSFINNYHFLFAMRRAGKMAATDIVHQPTGGSLVKALLLRAPNEFDVIERSTPRASKDTALLRIHRTGICATDIATIRGQSRMAVFPMTPGHEFVARIEEIGADADYKVGDWVTIYPTQGCGRCAACHRGVPNHCPEFRVWGVHRDGGAFAELMAVPIDHLLPIPERLRCDAGALIEPTAVAVHALRRARLQPGQRVAIIGAGAIGLLIAQAARAAGAAQVVAVDRLPARKAVADALMLDGFILAGDGNLAEELSDFADEPFDIVFDNVCAPSTLAAGAAALRIDGALVLLAFPHGDEEPPIPYAAAYRKELSLILSRNYAREDFIESTRLLEVGAIAPEVMITGHFALSDFANAYDELRDTPERHLKVLIDPQR</sequence>
<dbReference type="Pfam" id="PF08240">
    <property type="entry name" value="ADH_N"/>
    <property type="match status" value="1"/>
</dbReference>
<evidence type="ECO:0000256" key="1">
    <source>
        <dbReference type="ARBA" id="ARBA00023002"/>
    </source>
</evidence>
<dbReference type="SUPFAM" id="SSF51735">
    <property type="entry name" value="NAD(P)-binding Rossmann-fold domains"/>
    <property type="match status" value="1"/>
</dbReference>
<reference evidence="4 5" key="1">
    <citation type="submission" date="2020-02" db="EMBL/GenBank/DDBJ databases">
        <title>complete genome sequence of Rhodobacteraceae bacterium.</title>
        <authorList>
            <person name="Park J."/>
            <person name="Kim Y.-S."/>
            <person name="Kim K.-H."/>
        </authorList>
    </citation>
    <scope>NUCLEOTIDE SEQUENCE [LARGE SCALE GENOMIC DNA]</scope>
    <source>
        <strain evidence="4 5">RR4-56</strain>
    </source>
</reference>
<dbReference type="PANTHER" id="PTHR43401:SF2">
    <property type="entry name" value="L-THREONINE 3-DEHYDROGENASE"/>
    <property type="match status" value="1"/>
</dbReference>
<dbReference type="InterPro" id="IPR050129">
    <property type="entry name" value="Zn_alcohol_dh"/>
</dbReference>
<dbReference type="RefSeq" id="WP_165098665.1">
    <property type="nucleotide sequence ID" value="NZ_CP049056.1"/>
</dbReference>
<protein>
    <submittedName>
        <fullName evidence="4">Alcohol dehydrogenase catalytic domain-containing protein</fullName>
    </submittedName>
</protein>
<evidence type="ECO:0000313" key="5">
    <source>
        <dbReference type="Proteomes" id="UP000503336"/>
    </source>
</evidence>
<dbReference type="Pfam" id="PF00107">
    <property type="entry name" value="ADH_zinc_N"/>
    <property type="match status" value="1"/>
</dbReference>
<dbReference type="AlphaFoldDB" id="A0A7L5BUP8"/>
<dbReference type="PANTHER" id="PTHR43401">
    <property type="entry name" value="L-THREONINE 3-DEHYDROGENASE"/>
    <property type="match status" value="1"/>
</dbReference>
<organism evidence="4 5">
    <name type="scientific">Pikeienuella piscinae</name>
    <dbReference type="NCBI Taxonomy" id="2748098"/>
    <lineage>
        <taxon>Bacteria</taxon>
        <taxon>Pseudomonadati</taxon>
        <taxon>Pseudomonadota</taxon>
        <taxon>Alphaproteobacteria</taxon>
        <taxon>Rhodobacterales</taxon>
        <taxon>Paracoccaceae</taxon>
        <taxon>Pikeienuella</taxon>
    </lineage>
</organism>
<evidence type="ECO:0000259" key="3">
    <source>
        <dbReference type="Pfam" id="PF08240"/>
    </source>
</evidence>
<dbReference type="GO" id="GO:0016491">
    <property type="term" value="F:oxidoreductase activity"/>
    <property type="evidence" value="ECO:0007669"/>
    <property type="project" value="UniProtKB-KW"/>
</dbReference>
<dbReference type="KEGG" id="hdh:G5B40_11430"/>
<name>A0A7L5BUP8_9RHOB</name>
<dbReference type="EMBL" id="CP049056">
    <property type="protein sequence ID" value="QIE56010.1"/>
    <property type="molecule type" value="Genomic_DNA"/>
</dbReference>
<dbReference type="Gene3D" id="3.40.50.720">
    <property type="entry name" value="NAD(P)-binding Rossmann-like Domain"/>
    <property type="match status" value="1"/>
</dbReference>
<keyword evidence="5" id="KW-1185">Reference proteome</keyword>
<dbReference type="InterPro" id="IPR036291">
    <property type="entry name" value="NAD(P)-bd_dom_sf"/>
</dbReference>
<proteinExistence type="predicted"/>
<dbReference type="SUPFAM" id="SSF50129">
    <property type="entry name" value="GroES-like"/>
    <property type="match status" value="1"/>
</dbReference>
<dbReference type="InterPro" id="IPR011032">
    <property type="entry name" value="GroES-like_sf"/>
</dbReference>
<accession>A0A7L5BUP8</accession>
<feature type="domain" description="Alcohol dehydrogenase-like N-terminal" evidence="3">
    <location>
        <begin position="73"/>
        <end position="182"/>
    </location>
</feature>
<evidence type="ECO:0000313" key="4">
    <source>
        <dbReference type="EMBL" id="QIE56010.1"/>
    </source>
</evidence>
<dbReference type="Gene3D" id="3.90.180.10">
    <property type="entry name" value="Medium-chain alcohol dehydrogenases, catalytic domain"/>
    <property type="match status" value="1"/>
</dbReference>
<keyword evidence="1" id="KW-0560">Oxidoreductase</keyword>
<evidence type="ECO:0000259" key="2">
    <source>
        <dbReference type="Pfam" id="PF00107"/>
    </source>
</evidence>
<gene>
    <name evidence="4" type="ORF">G5B40_11430</name>
</gene>
<feature type="domain" description="Alcohol dehydrogenase-like C-terminal" evidence="2">
    <location>
        <begin position="220"/>
        <end position="348"/>
    </location>
</feature>
<dbReference type="InterPro" id="IPR013149">
    <property type="entry name" value="ADH-like_C"/>
</dbReference>